<evidence type="ECO:0000313" key="1">
    <source>
        <dbReference type="EMBL" id="KAI6081855.1"/>
    </source>
</evidence>
<keyword evidence="2" id="KW-1185">Reference proteome</keyword>
<protein>
    <submittedName>
        <fullName evidence="1">Uncharacterized protein</fullName>
    </submittedName>
</protein>
<organism evidence="1 2">
    <name type="scientific">Hypoxylon rubiginosum</name>
    <dbReference type="NCBI Taxonomy" id="110542"/>
    <lineage>
        <taxon>Eukaryota</taxon>
        <taxon>Fungi</taxon>
        <taxon>Dikarya</taxon>
        <taxon>Ascomycota</taxon>
        <taxon>Pezizomycotina</taxon>
        <taxon>Sordariomycetes</taxon>
        <taxon>Xylariomycetidae</taxon>
        <taxon>Xylariales</taxon>
        <taxon>Hypoxylaceae</taxon>
        <taxon>Hypoxylon</taxon>
    </lineage>
</organism>
<name>A0ACC0CN71_9PEZI</name>
<comment type="caution">
    <text evidence="1">The sequence shown here is derived from an EMBL/GenBank/DDBJ whole genome shotgun (WGS) entry which is preliminary data.</text>
</comment>
<accession>A0ACC0CN71</accession>
<sequence>MPPKARRAKVPEATWDVYKEEIKKLYLVDGYTLNSVADEMNGRLNASPSQFEAQLKAWGIRKNLTAQEWKFIFDVTDNLPLGTQSRIIISGHQASASKIQRARQKYKSSPSGISKRHCSRHDSEDDRVQKISDMKDVSIQIQINGTWVMLSSAHQGGPIDLHQNAGSYSSLNTSSYDGFAPGHEEYYMSNPQHNQSILDSRLESGNLNAEESVIHGNSGIIEENMEILNPTSRVVNAISTATLVENLNPSLNWNEPFQLANDTFEEFDSYIESSGLMNSSDQMSSFNLSVQGMNNSGMDWEAYVFPTSNDSLPVESFTPYGTPGRIMGGAETQTQSRESGTKQRSASSELSESKVLRVLYCVHDNQTGVRFHQTRLQNIRTDKELFLFLRVLYYRHRNLLSWLRLRTVSKVMLNKIEVDLSLFTQIHDNERICALDKCICLLPADRIGHEYSYQPTTKELPTKVPMYGDDYLIHFFKRPQCLDEKRKSIFQQLTKCTYGALHVADEQQTAVGWGFHFEEGWDWEAIYVFLNFLLILAVTGIEVNGDVKEGFANPISWLVIANLISTLYRTIAVMGGLGKYLLTYVIVVVAVIFLTP</sequence>
<dbReference type="EMBL" id="MU394384">
    <property type="protein sequence ID" value="KAI6081855.1"/>
    <property type="molecule type" value="Genomic_DNA"/>
</dbReference>
<gene>
    <name evidence="1" type="ORF">F4821DRAFT_248375</name>
</gene>
<evidence type="ECO:0000313" key="2">
    <source>
        <dbReference type="Proteomes" id="UP001497680"/>
    </source>
</evidence>
<dbReference type="Proteomes" id="UP001497680">
    <property type="component" value="Unassembled WGS sequence"/>
</dbReference>
<reference evidence="1 2" key="1">
    <citation type="journal article" date="2022" name="New Phytol.">
        <title>Ecological generalism drives hyperdiversity of secondary metabolite gene clusters in xylarialean endophytes.</title>
        <authorList>
            <person name="Franco M.E.E."/>
            <person name="Wisecaver J.H."/>
            <person name="Arnold A.E."/>
            <person name="Ju Y.M."/>
            <person name="Slot J.C."/>
            <person name="Ahrendt S."/>
            <person name="Moore L.P."/>
            <person name="Eastman K.E."/>
            <person name="Scott K."/>
            <person name="Konkel Z."/>
            <person name="Mondo S.J."/>
            <person name="Kuo A."/>
            <person name="Hayes R.D."/>
            <person name="Haridas S."/>
            <person name="Andreopoulos B."/>
            <person name="Riley R."/>
            <person name="LaButti K."/>
            <person name="Pangilinan J."/>
            <person name="Lipzen A."/>
            <person name="Amirebrahimi M."/>
            <person name="Yan J."/>
            <person name="Adam C."/>
            <person name="Keymanesh K."/>
            <person name="Ng V."/>
            <person name="Louie K."/>
            <person name="Northen T."/>
            <person name="Drula E."/>
            <person name="Henrissat B."/>
            <person name="Hsieh H.M."/>
            <person name="Youens-Clark K."/>
            <person name="Lutzoni F."/>
            <person name="Miadlikowska J."/>
            <person name="Eastwood D.C."/>
            <person name="Hamelin R.C."/>
            <person name="Grigoriev I.V."/>
            <person name="U'Ren J.M."/>
        </authorList>
    </citation>
    <scope>NUCLEOTIDE SEQUENCE [LARGE SCALE GENOMIC DNA]</scope>
    <source>
        <strain evidence="1 2">ER1909</strain>
    </source>
</reference>
<proteinExistence type="predicted"/>